<dbReference type="Pfam" id="PF01841">
    <property type="entry name" value="Transglut_core"/>
    <property type="match status" value="1"/>
</dbReference>
<sequence>MTEQRFQYRWIDNRLLLGGVIASLALFVGQTFSTSPTCLTFVLAALMIGILLDNRRLRLASTLPTTSSSTPTKRESKIQWRTIGRRLVVGFTLIAALLVTFSWRMAHGITDASSILLLAVDLIAHYCVTVLCILWAIWPHRGHVTMLVVGLIAIMVTIAGGGVSRSLPAQTAVGLASMIGFVISAQIILSRQKRPYTVTEKHDRGFHFERWPYTLFTLSLVLIAASAITQVTGVVLPDLQAEVFAQLKDRFEDADTSLPISSSGYVSGHRLGSVRKSMLSDPEGIALLGYCGASPGYLRGNVFDDYHERSWRSQRRWIQRNQDGSVGRVYRAQRAERISEARVPLVRSGGSNRYRFSLSVSGSSGPVAGLKMFERDGSRNTSRTDAKETVTDQSDFVANNQSGPNLVATVELHGQPERGAMIFLPSAAFWIEARGERVGITSHGLIDRGIDTSQPWVAGVAAEPEQEELSPAALELLTSVDAELRNSIAPIASKVCKGAASSRGKADRIASYFQNNFQYTLQTEAAPSGLDPITYFLRTRHPAHCELFASASTLMLRSQGVPARYVTGYVMDEMSDSGDYYIARNRDAHAWVEYYDDQRQRWYSLESTPGRVYQTIDLSSQTLAQSDFNLTSLDEEFAAAHWVRTLWGNLMSLRVTDALAMIFRVLQLPLLFALTGWLWWRRRTGNADANAAALASARRTMDRRLRRLGWVRRQSETLHQFARRIEPQPSETVSDKERHRREQLADAARWYREHAVKLYRCS</sequence>
<feature type="transmembrane region" description="Helical" evidence="1">
    <location>
        <begin position="144"/>
        <end position="163"/>
    </location>
</feature>
<dbReference type="InterPro" id="IPR052901">
    <property type="entry name" value="Bact_TGase-like"/>
</dbReference>
<dbReference type="RefSeq" id="WP_315854475.1">
    <property type="nucleotide sequence ID" value="NZ_JACHXU010000004.1"/>
</dbReference>
<proteinExistence type="predicted"/>
<evidence type="ECO:0000259" key="2">
    <source>
        <dbReference type="SMART" id="SM00460"/>
    </source>
</evidence>
<name>A0A7W5DWV7_9BACT</name>
<dbReference type="Proteomes" id="UP000536179">
    <property type="component" value="Unassembled WGS sequence"/>
</dbReference>
<accession>A0A7W5DWV7</accession>
<dbReference type="SMART" id="SM00460">
    <property type="entry name" value="TGc"/>
    <property type="match status" value="1"/>
</dbReference>
<dbReference type="InterPro" id="IPR038765">
    <property type="entry name" value="Papain-like_cys_pep_sf"/>
</dbReference>
<feature type="transmembrane region" description="Helical" evidence="1">
    <location>
        <begin position="83"/>
        <end position="103"/>
    </location>
</feature>
<feature type="transmembrane region" description="Helical" evidence="1">
    <location>
        <begin position="115"/>
        <end position="137"/>
    </location>
</feature>
<reference evidence="3 4" key="1">
    <citation type="submission" date="2020-08" db="EMBL/GenBank/DDBJ databases">
        <title>Genomic Encyclopedia of Type Strains, Phase III (KMG-III): the genomes of soil and plant-associated and newly described type strains.</title>
        <authorList>
            <person name="Whitman W."/>
        </authorList>
    </citation>
    <scope>NUCLEOTIDE SEQUENCE [LARGE SCALE GENOMIC DNA]</scope>
    <source>
        <strain evidence="3 4">CECT 8075</strain>
    </source>
</reference>
<feature type="transmembrane region" description="Helical" evidence="1">
    <location>
        <begin position="12"/>
        <end position="28"/>
    </location>
</feature>
<feature type="transmembrane region" description="Helical" evidence="1">
    <location>
        <begin position="658"/>
        <end position="680"/>
    </location>
</feature>
<dbReference type="InterPro" id="IPR002931">
    <property type="entry name" value="Transglutaminase-like"/>
</dbReference>
<dbReference type="SUPFAM" id="SSF54001">
    <property type="entry name" value="Cysteine proteinases"/>
    <property type="match status" value="1"/>
</dbReference>
<protein>
    <recommendedName>
        <fullName evidence="2">Transglutaminase-like domain-containing protein</fullName>
    </recommendedName>
</protein>
<keyword evidence="1" id="KW-0472">Membrane</keyword>
<feature type="transmembrane region" description="Helical" evidence="1">
    <location>
        <begin position="34"/>
        <end position="52"/>
    </location>
</feature>
<dbReference type="EMBL" id="JACHXU010000004">
    <property type="protein sequence ID" value="MBB3205647.1"/>
    <property type="molecule type" value="Genomic_DNA"/>
</dbReference>
<dbReference type="PANTHER" id="PTHR42736">
    <property type="entry name" value="PROTEIN-GLUTAMINE GAMMA-GLUTAMYLTRANSFERASE"/>
    <property type="match status" value="1"/>
</dbReference>
<evidence type="ECO:0000313" key="3">
    <source>
        <dbReference type="EMBL" id="MBB3205647.1"/>
    </source>
</evidence>
<keyword evidence="4" id="KW-1185">Reference proteome</keyword>
<dbReference type="AlphaFoldDB" id="A0A7W5DWV7"/>
<gene>
    <name evidence="3" type="ORF">FHS27_001451</name>
</gene>
<dbReference type="Gene3D" id="3.10.620.30">
    <property type="match status" value="1"/>
</dbReference>
<organism evidence="3 4">
    <name type="scientific">Aporhodopirellula rubra</name>
    <dbReference type="NCBI Taxonomy" id="980271"/>
    <lineage>
        <taxon>Bacteria</taxon>
        <taxon>Pseudomonadati</taxon>
        <taxon>Planctomycetota</taxon>
        <taxon>Planctomycetia</taxon>
        <taxon>Pirellulales</taxon>
        <taxon>Pirellulaceae</taxon>
        <taxon>Aporhodopirellula</taxon>
    </lineage>
</organism>
<feature type="transmembrane region" description="Helical" evidence="1">
    <location>
        <begin position="169"/>
        <end position="190"/>
    </location>
</feature>
<evidence type="ECO:0000256" key="1">
    <source>
        <dbReference type="SAM" id="Phobius"/>
    </source>
</evidence>
<feature type="transmembrane region" description="Helical" evidence="1">
    <location>
        <begin position="211"/>
        <end position="236"/>
    </location>
</feature>
<evidence type="ECO:0000313" key="4">
    <source>
        <dbReference type="Proteomes" id="UP000536179"/>
    </source>
</evidence>
<feature type="domain" description="Transglutaminase-like" evidence="2">
    <location>
        <begin position="537"/>
        <end position="609"/>
    </location>
</feature>
<keyword evidence="1" id="KW-0812">Transmembrane</keyword>
<comment type="caution">
    <text evidence="3">The sequence shown here is derived from an EMBL/GenBank/DDBJ whole genome shotgun (WGS) entry which is preliminary data.</text>
</comment>
<keyword evidence="1" id="KW-1133">Transmembrane helix</keyword>
<dbReference type="PANTHER" id="PTHR42736:SF1">
    <property type="entry name" value="PROTEIN-GLUTAMINE GAMMA-GLUTAMYLTRANSFERASE"/>
    <property type="match status" value="1"/>
</dbReference>